<reference evidence="8" key="1">
    <citation type="submission" date="2025-08" db="UniProtKB">
        <authorList>
            <consortium name="RefSeq"/>
        </authorList>
    </citation>
    <scope>IDENTIFICATION</scope>
</reference>
<accession>A0A8N1S592</accession>
<evidence type="ECO:0000256" key="4">
    <source>
        <dbReference type="ARBA" id="ARBA00023157"/>
    </source>
</evidence>
<dbReference type="GO" id="GO:0005576">
    <property type="term" value="C:extracellular region"/>
    <property type="evidence" value="ECO:0007669"/>
    <property type="project" value="InterPro"/>
</dbReference>
<protein>
    <submittedName>
        <fullName evidence="8">Protein obstructor-E-like</fullName>
    </submittedName>
</protein>
<dbReference type="GO" id="GO:0008061">
    <property type="term" value="F:chitin binding"/>
    <property type="evidence" value="ECO:0007669"/>
    <property type="project" value="UniProtKB-KW"/>
</dbReference>
<feature type="domain" description="Chitin-binding type-2" evidence="6">
    <location>
        <begin position="110"/>
        <end position="168"/>
    </location>
</feature>
<dbReference type="SUPFAM" id="SSF57625">
    <property type="entry name" value="Invertebrate chitin-binding proteins"/>
    <property type="match status" value="2"/>
</dbReference>
<evidence type="ECO:0000313" key="8">
    <source>
        <dbReference type="RefSeq" id="XP_025073980.1"/>
    </source>
</evidence>
<name>A0A8N1S592_9HYME</name>
<keyword evidence="7" id="KW-1185">Reference proteome</keyword>
<dbReference type="AlphaFoldDB" id="A0A8N1S592"/>
<dbReference type="InterPro" id="IPR036508">
    <property type="entry name" value="Chitin-bd_dom_sf"/>
</dbReference>
<dbReference type="PANTHER" id="PTHR23301">
    <property type="entry name" value="CHITIN BINDING PERITROPHIN-A"/>
    <property type="match status" value="1"/>
</dbReference>
<evidence type="ECO:0000313" key="7">
    <source>
        <dbReference type="Proteomes" id="UP000504615"/>
    </source>
</evidence>
<keyword evidence="3" id="KW-0677">Repeat</keyword>
<evidence type="ECO:0000256" key="5">
    <source>
        <dbReference type="ARBA" id="ARBA00023180"/>
    </source>
</evidence>
<evidence type="ECO:0000256" key="2">
    <source>
        <dbReference type="ARBA" id="ARBA00022729"/>
    </source>
</evidence>
<keyword evidence="5" id="KW-0325">Glycoprotein</keyword>
<evidence type="ECO:0000256" key="1">
    <source>
        <dbReference type="ARBA" id="ARBA00022669"/>
    </source>
</evidence>
<evidence type="ECO:0000259" key="6">
    <source>
        <dbReference type="PROSITE" id="PS50940"/>
    </source>
</evidence>
<keyword evidence="1" id="KW-0147">Chitin-binding</keyword>
<sequence>MTNENNNEHKTYDNLDPSTCIGTCPDEDSEYAVLLPNDDCKKYCMCSNGVAWVMPCPEPLYFDSVEKIFITRSRWHKLIKIDNNNSMKSLINENNYERKTYDNLDPSTCIGTCPDEDPEYAVLLPNDDCKKYCMCSNGVAWVMPCPEPLYFDSVEKICKLKKNAVCGKRSSNQDDILTIDNMVDNDNLILSRKFVS</sequence>
<gene>
    <name evidence="8" type="primary">LOC112552592</name>
</gene>
<dbReference type="GeneID" id="112552592"/>
<dbReference type="OrthoDB" id="6020543at2759"/>
<organism evidence="7 8">
    <name type="scientific">Pogonomyrmex barbatus</name>
    <name type="common">red harvester ant</name>
    <dbReference type="NCBI Taxonomy" id="144034"/>
    <lineage>
        <taxon>Eukaryota</taxon>
        <taxon>Metazoa</taxon>
        <taxon>Ecdysozoa</taxon>
        <taxon>Arthropoda</taxon>
        <taxon>Hexapoda</taxon>
        <taxon>Insecta</taxon>
        <taxon>Pterygota</taxon>
        <taxon>Neoptera</taxon>
        <taxon>Endopterygota</taxon>
        <taxon>Hymenoptera</taxon>
        <taxon>Apocrita</taxon>
        <taxon>Aculeata</taxon>
        <taxon>Formicoidea</taxon>
        <taxon>Formicidae</taxon>
        <taxon>Myrmicinae</taxon>
        <taxon>Pogonomyrmex</taxon>
    </lineage>
</organism>
<proteinExistence type="predicted"/>
<dbReference type="PANTHER" id="PTHR23301:SF0">
    <property type="entry name" value="CHITIN-BINDING TYPE-2 DOMAIN-CONTAINING PROTEIN-RELATED"/>
    <property type="match status" value="1"/>
</dbReference>
<dbReference type="InterPro" id="IPR002557">
    <property type="entry name" value="Chitin-bd_dom"/>
</dbReference>
<dbReference type="Gene3D" id="2.170.140.10">
    <property type="entry name" value="Chitin binding domain"/>
    <property type="match status" value="2"/>
</dbReference>
<dbReference type="Proteomes" id="UP000504615">
    <property type="component" value="Unplaced"/>
</dbReference>
<dbReference type="Pfam" id="PF01607">
    <property type="entry name" value="CBM_14"/>
    <property type="match status" value="2"/>
</dbReference>
<evidence type="ECO:0000256" key="3">
    <source>
        <dbReference type="ARBA" id="ARBA00022737"/>
    </source>
</evidence>
<keyword evidence="4" id="KW-1015">Disulfide bond</keyword>
<dbReference type="InterPro" id="IPR051940">
    <property type="entry name" value="Chitin_bind-dev_reg"/>
</dbReference>
<dbReference type="SMART" id="SM00494">
    <property type="entry name" value="ChtBD2"/>
    <property type="match status" value="2"/>
</dbReference>
<dbReference type="RefSeq" id="XP_025073980.1">
    <property type="nucleotide sequence ID" value="XM_025218195.1"/>
</dbReference>
<keyword evidence="2" id="KW-0732">Signal</keyword>
<dbReference type="PROSITE" id="PS50940">
    <property type="entry name" value="CHIT_BIND_II"/>
    <property type="match status" value="1"/>
</dbReference>